<dbReference type="AlphaFoldDB" id="A0A0G0YFD5"/>
<feature type="transmembrane region" description="Helical" evidence="1">
    <location>
        <begin position="115"/>
        <end position="133"/>
    </location>
</feature>
<feature type="transmembrane region" description="Helical" evidence="1">
    <location>
        <begin position="78"/>
        <end position="95"/>
    </location>
</feature>
<feature type="transmembrane region" description="Helical" evidence="1">
    <location>
        <begin position="145"/>
        <end position="167"/>
    </location>
</feature>
<reference evidence="2 3" key="1">
    <citation type="journal article" date="2015" name="Nature">
        <title>rRNA introns, odd ribosomes, and small enigmatic genomes across a large radiation of phyla.</title>
        <authorList>
            <person name="Brown C.T."/>
            <person name="Hug L.A."/>
            <person name="Thomas B.C."/>
            <person name="Sharon I."/>
            <person name="Castelle C.J."/>
            <person name="Singh A."/>
            <person name="Wilkins M.J."/>
            <person name="Williams K.H."/>
            <person name="Banfield J.F."/>
        </authorList>
    </citation>
    <scope>NUCLEOTIDE SEQUENCE [LARGE SCALE GENOMIC DNA]</scope>
</reference>
<keyword evidence="1" id="KW-0472">Membrane</keyword>
<name>A0A0G0YFD5_9BACT</name>
<keyword evidence="1" id="KW-1133">Transmembrane helix</keyword>
<proteinExistence type="predicted"/>
<accession>A0A0G0YFD5</accession>
<sequence length="171" mass="18741">MQEEVIISVSDFVANTSYLTWDTLVVIGFVILVCGYGYTLGKDFIVPFLVSIYIAGFVMLFVPYVAWLASLIETDQGIASIIVFLAIFLIIFFILKTNGFFEPYVVPTGFELGTISIAISGLMLVIVTSFMSAEMVASFSPAIRLLFVGDIQTTIWALLPVGVLLLIRGDT</sequence>
<gene>
    <name evidence="2" type="ORF">UU50_C0011G0026</name>
</gene>
<protein>
    <submittedName>
        <fullName evidence="2">Uncharacterized protein</fullName>
    </submittedName>
</protein>
<feature type="transmembrane region" description="Helical" evidence="1">
    <location>
        <begin position="12"/>
        <end position="38"/>
    </location>
</feature>
<evidence type="ECO:0000313" key="2">
    <source>
        <dbReference type="EMBL" id="KKR99047.1"/>
    </source>
</evidence>
<organism evidence="2 3">
    <name type="scientific">Candidatus Uhrbacteria bacterium GW2011_GWC1_41_20</name>
    <dbReference type="NCBI Taxonomy" id="1618983"/>
    <lineage>
        <taxon>Bacteria</taxon>
        <taxon>Candidatus Uhriibacteriota</taxon>
    </lineage>
</organism>
<feature type="transmembrane region" description="Helical" evidence="1">
    <location>
        <begin position="44"/>
        <end position="66"/>
    </location>
</feature>
<comment type="caution">
    <text evidence="2">The sequence shown here is derived from an EMBL/GenBank/DDBJ whole genome shotgun (WGS) entry which is preliminary data.</text>
</comment>
<evidence type="ECO:0000313" key="3">
    <source>
        <dbReference type="Proteomes" id="UP000033930"/>
    </source>
</evidence>
<keyword evidence="1" id="KW-0812">Transmembrane</keyword>
<dbReference type="Proteomes" id="UP000033930">
    <property type="component" value="Unassembled WGS sequence"/>
</dbReference>
<dbReference type="EMBL" id="LCAW01000011">
    <property type="protein sequence ID" value="KKR99047.1"/>
    <property type="molecule type" value="Genomic_DNA"/>
</dbReference>
<evidence type="ECO:0000256" key="1">
    <source>
        <dbReference type="SAM" id="Phobius"/>
    </source>
</evidence>